<feature type="binding site" evidence="1">
    <location>
        <position position="174"/>
    </location>
    <ligand>
        <name>Zn(2+)</name>
        <dbReference type="ChEBI" id="CHEBI:29105"/>
    </ligand>
</feature>
<comment type="caution">
    <text evidence="2">The sequence shown here is derived from an EMBL/GenBank/DDBJ whole genome shotgun (WGS) entry which is preliminary data.</text>
</comment>
<dbReference type="PANTHER" id="PTHR31116:SF29">
    <property type="entry name" value="DNA GLYCOSYLASE SUPERFAMILY PROTEIN"/>
    <property type="match status" value="1"/>
</dbReference>
<reference evidence="2 3" key="1">
    <citation type="submission" date="2018-08" db="EMBL/GenBank/DDBJ databases">
        <title>A genome reference for cultivated species of the human gut microbiota.</title>
        <authorList>
            <person name="Zou Y."/>
            <person name="Xue W."/>
            <person name="Luo G."/>
        </authorList>
    </citation>
    <scope>NUCLEOTIDE SEQUENCE [LARGE SCALE GENOMIC DNA]</scope>
    <source>
        <strain evidence="2 3">AM07-24</strain>
    </source>
</reference>
<organism evidence="2 3">
    <name type="scientific">Emergencia timonensis</name>
    <dbReference type="NCBI Taxonomy" id="1776384"/>
    <lineage>
        <taxon>Bacteria</taxon>
        <taxon>Bacillati</taxon>
        <taxon>Bacillota</taxon>
        <taxon>Clostridia</taxon>
        <taxon>Peptostreptococcales</taxon>
        <taxon>Anaerovoracaceae</taxon>
        <taxon>Emergencia</taxon>
    </lineage>
</organism>
<dbReference type="Gene3D" id="1.10.340.30">
    <property type="entry name" value="Hypothetical protein, domain 2"/>
    <property type="match status" value="1"/>
</dbReference>
<dbReference type="Pfam" id="PF03352">
    <property type="entry name" value="Adenine_glyco"/>
    <property type="match status" value="1"/>
</dbReference>
<dbReference type="STRING" id="1776384.GCA_900086585_01557"/>
<dbReference type="OrthoDB" id="9807664at2"/>
<evidence type="ECO:0000313" key="2">
    <source>
        <dbReference type="EMBL" id="RHJ86180.1"/>
    </source>
</evidence>
<proteinExistence type="predicted"/>
<feature type="binding site" evidence="1">
    <location>
        <position position="17"/>
    </location>
    <ligand>
        <name>Zn(2+)</name>
        <dbReference type="ChEBI" id="CHEBI:29105"/>
    </ligand>
</feature>
<dbReference type="InterPro" id="IPR011257">
    <property type="entry name" value="DNA_glycosylase"/>
</dbReference>
<dbReference type="EMBL" id="QRMS01000004">
    <property type="protein sequence ID" value="RHJ86180.1"/>
    <property type="molecule type" value="Genomic_DNA"/>
</dbReference>
<dbReference type="GO" id="GO:0008725">
    <property type="term" value="F:DNA-3-methyladenine glycosylase activity"/>
    <property type="evidence" value="ECO:0007669"/>
    <property type="project" value="InterPro"/>
</dbReference>
<protein>
    <submittedName>
        <fullName evidence="2">DNA-3-methyladenine glycosylase I</fullName>
    </submittedName>
</protein>
<keyword evidence="3" id="KW-1185">Reference proteome</keyword>
<dbReference type="Proteomes" id="UP000284841">
    <property type="component" value="Unassembled WGS sequence"/>
</dbReference>
<feature type="binding site" evidence="1">
    <location>
        <position position="178"/>
    </location>
    <ligand>
        <name>Zn(2+)</name>
        <dbReference type="ChEBI" id="CHEBI:29105"/>
    </ligand>
</feature>
<evidence type="ECO:0000313" key="3">
    <source>
        <dbReference type="Proteomes" id="UP000284841"/>
    </source>
</evidence>
<feature type="binding site" evidence="1">
    <location>
        <position position="4"/>
    </location>
    <ligand>
        <name>Zn(2+)</name>
        <dbReference type="ChEBI" id="CHEBI:29105"/>
    </ligand>
</feature>
<dbReference type="InterPro" id="IPR005019">
    <property type="entry name" value="Adenine_glyco"/>
</dbReference>
<dbReference type="RefSeq" id="WP_118336252.1">
    <property type="nucleotide sequence ID" value="NZ_AP025567.1"/>
</dbReference>
<gene>
    <name evidence="2" type="ORF">DW099_15205</name>
</gene>
<name>A0A415DZC3_9FIRM</name>
<keyword evidence="1" id="KW-0479">Metal-binding</keyword>
<dbReference type="SUPFAM" id="SSF48150">
    <property type="entry name" value="DNA-glycosylase"/>
    <property type="match status" value="1"/>
</dbReference>
<evidence type="ECO:0000256" key="1">
    <source>
        <dbReference type="PIRSR" id="PIRSR605019-1"/>
    </source>
</evidence>
<dbReference type="GO" id="GO:0046872">
    <property type="term" value="F:metal ion binding"/>
    <property type="evidence" value="ECO:0007669"/>
    <property type="project" value="UniProtKB-KW"/>
</dbReference>
<dbReference type="AlphaFoldDB" id="A0A415DZC3"/>
<sequence>MSKCTWCQSDILSEAYHDEEWGIPLHDDRKHFEYLLMEVMQCGLSWNLMLKKRETFRMCFDDFDYDKIAAYDEQKIRSIMLTENMIKSERKIRAIINNAIQYRKIIDEFGTFDEFLWAYSKHKTIVYQSHQKQHVASNELSDLVSKELKQRGFKYLGSITVYSHLQACGIINDHEKKCFQYQYIMENYPVEIQE</sequence>
<keyword evidence="1" id="KW-0862">Zinc</keyword>
<dbReference type="PANTHER" id="PTHR31116">
    <property type="entry name" value="OS04G0501200 PROTEIN"/>
    <property type="match status" value="1"/>
</dbReference>
<accession>A0A415DZC3</accession>
<dbReference type="GO" id="GO:0006284">
    <property type="term" value="P:base-excision repair"/>
    <property type="evidence" value="ECO:0007669"/>
    <property type="project" value="InterPro"/>
</dbReference>